<feature type="transmembrane region" description="Helical" evidence="1">
    <location>
        <begin position="12"/>
        <end position="37"/>
    </location>
</feature>
<comment type="caution">
    <text evidence="2">The sequence shown here is derived from an EMBL/GenBank/DDBJ whole genome shotgun (WGS) entry which is preliminary data.</text>
</comment>
<gene>
    <name evidence="2" type="ORF">LEP1GSC083_2804</name>
</gene>
<dbReference type="Proteomes" id="UP000012137">
    <property type="component" value="Unassembled WGS sequence"/>
</dbReference>
<keyword evidence="1" id="KW-0472">Membrane</keyword>
<dbReference type="AlphaFoldDB" id="M6KQW1"/>
<dbReference type="EMBL" id="AHMZ02000094">
    <property type="protein sequence ID" value="EMN30192.1"/>
    <property type="molecule type" value="Genomic_DNA"/>
</dbReference>
<sequence length="84" mass="9907">MGFIFLFTTSFFLIFLTGKSEIVYYILISFIPIYLTFKYAFTRIDHAPHFFNFITVLFLNMVIISLCSTYSSKQKGFIQKANIY</sequence>
<keyword evidence="1" id="KW-0812">Transmembrane</keyword>
<proteinExistence type="predicted"/>
<evidence type="ECO:0000313" key="3">
    <source>
        <dbReference type="Proteomes" id="UP000012137"/>
    </source>
</evidence>
<protein>
    <submittedName>
        <fullName evidence="2">Uncharacterized protein</fullName>
    </submittedName>
</protein>
<organism evidence="2 3">
    <name type="scientific">Leptospira interrogans serovar Pyrogenes str. L0374</name>
    <dbReference type="NCBI Taxonomy" id="1049928"/>
    <lineage>
        <taxon>Bacteria</taxon>
        <taxon>Pseudomonadati</taxon>
        <taxon>Spirochaetota</taxon>
        <taxon>Spirochaetia</taxon>
        <taxon>Leptospirales</taxon>
        <taxon>Leptospiraceae</taxon>
        <taxon>Leptospira</taxon>
    </lineage>
</organism>
<evidence type="ECO:0000256" key="1">
    <source>
        <dbReference type="SAM" id="Phobius"/>
    </source>
</evidence>
<reference evidence="2 3" key="1">
    <citation type="submission" date="2013-01" db="EMBL/GenBank/DDBJ databases">
        <authorList>
            <person name="Harkins D.M."/>
            <person name="Durkin A.S."/>
            <person name="Brinkac L.M."/>
            <person name="Haft D.H."/>
            <person name="Selengut J.D."/>
            <person name="Sanka R."/>
            <person name="DePew J."/>
            <person name="Purushe J."/>
            <person name="Peacock S.J."/>
            <person name="Thaipadungpanit J."/>
            <person name="Wuthiekanun V.W."/>
            <person name="Day N.P."/>
            <person name="Vinetz J.M."/>
            <person name="Sutton G.G."/>
            <person name="Nierman W.C."/>
            <person name="Fouts D.E."/>
        </authorList>
    </citation>
    <scope>NUCLEOTIDE SEQUENCE [LARGE SCALE GENOMIC DNA]</scope>
    <source>
        <strain evidence="2 3">L0374</strain>
    </source>
</reference>
<keyword evidence="1" id="KW-1133">Transmembrane helix</keyword>
<accession>M6KQW1</accession>
<name>M6KQW1_LEPIR</name>
<feature type="transmembrane region" description="Helical" evidence="1">
    <location>
        <begin position="49"/>
        <end position="70"/>
    </location>
</feature>
<evidence type="ECO:0000313" key="2">
    <source>
        <dbReference type="EMBL" id="EMN30192.1"/>
    </source>
</evidence>